<dbReference type="PANTHER" id="PTHR11712:SF322">
    <property type="entry name" value="POLYKETIDE BETA-KETOACYL SYNTHASE 2-RELATED"/>
    <property type="match status" value="1"/>
</dbReference>
<dbReference type="InterPro" id="IPR014031">
    <property type="entry name" value="Ketoacyl_synth_C"/>
</dbReference>
<evidence type="ECO:0000256" key="1">
    <source>
        <dbReference type="ARBA" id="ARBA00008467"/>
    </source>
</evidence>
<evidence type="ECO:0000256" key="3">
    <source>
        <dbReference type="ARBA" id="ARBA00023315"/>
    </source>
</evidence>
<keyword evidence="3" id="KW-0012">Acyltransferase</keyword>
<dbReference type="InterPro" id="IPR020841">
    <property type="entry name" value="PKS_Beta-ketoAc_synthase_dom"/>
</dbReference>
<evidence type="ECO:0000313" key="7">
    <source>
        <dbReference type="Proteomes" id="UP001054846"/>
    </source>
</evidence>
<evidence type="ECO:0000313" key="6">
    <source>
        <dbReference type="EMBL" id="UFP96165.1"/>
    </source>
</evidence>
<dbReference type="Gene3D" id="3.40.47.10">
    <property type="match status" value="2"/>
</dbReference>
<accession>A0ABY3PR77</accession>
<dbReference type="InterPro" id="IPR000794">
    <property type="entry name" value="Beta-ketoacyl_synthase"/>
</dbReference>
<comment type="similarity">
    <text evidence="1 4">Belongs to the thiolase-like superfamily. Beta-ketoacyl-ACP synthases family.</text>
</comment>
<dbReference type="PANTHER" id="PTHR11712">
    <property type="entry name" value="POLYKETIDE SYNTHASE-RELATED"/>
    <property type="match status" value="1"/>
</dbReference>
<dbReference type="Pfam" id="PF02801">
    <property type="entry name" value="Ketoacyl-synt_C"/>
    <property type="match status" value="1"/>
</dbReference>
<feature type="domain" description="Ketosynthase family 3 (KS3)" evidence="5">
    <location>
        <begin position="4"/>
        <end position="390"/>
    </location>
</feature>
<dbReference type="RefSeq" id="WP_230843409.1">
    <property type="nucleotide sequence ID" value="NZ_CP063845.1"/>
</dbReference>
<gene>
    <name evidence="6" type="ORF">ISF26_08145</name>
</gene>
<dbReference type="SMART" id="SM00825">
    <property type="entry name" value="PKS_KS"/>
    <property type="match status" value="1"/>
</dbReference>
<dbReference type="InterPro" id="IPR014030">
    <property type="entry name" value="Ketoacyl_synth_N"/>
</dbReference>
<evidence type="ECO:0000256" key="2">
    <source>
        <dbReference type="ARBA" id="ARBA00022679"/>
    </source>
</evidence>
<dbReference type="InterPro" id="IPR016039">
    <property type="entry name" value="Thiolase-like"/>
</dbReference>
<sequence>MDNHQPCAITGAGFATPMGNDPDALWNTLQQGKPLFDAFAPQRNGPTYQVARVDDSTLDHRLPSRQLRKLDRFTILALAASHQALASCGLEISDSNRDRIGIYLGNSTGGWGFVEPILGAVYATQMQTASPYAITAWFPSAPQGEISILYKIGGFSKTIAADRISAGLALEQAVRKIDAGSMDVMLVGGAESPFSGMLLNAYQASGHSSSSGQYRPFSRAADGSLLGEGAALFVVEGEAQARARGAKIHCRVLGIGKGRSLASAIWNCLRAANVPQEAIDYVVLDGSGRPDADQGEYQAIAETLGRNPNLRMSAPKSMYGNLLGAGMAVDLLIGALSLERQAVLPTAISGLIEVPPVGKHVLAAESCPLEYVLVNGRDEAGQSLVALLGRA</sequence>
<keyword evidence="2 4" id="KW-0808">Transferase</keyword>
<reference evidence="6 7" key="1">
    <citation type="journal article" date="2021" name="Genome Biol. Evol.">
        <title>Complete Genome Sequencing of a Novel Gloeobacter Species from a Waterfall Cave in Mexico.</title>
        <authorList>
            <person name="Saw J.H."/>
            <person name="Cardona T."/>
            <person name="Montejano G."/>
        </authorList>
    </citation>
    <scope>NUCLEOTIDE SEQUENCE [LARGE SCALE GENOMIC DNA]</scope>
    <source>
        <strain evidence="6">MG652769</strain>
    </source>
</reference>
<name>A0ABY3PR77_9CYAN</name>
<dbReference type="PROSITE" id="PS52004">
    <property type="entry name" value="KS3_2"/>
    <property type="match status" value="1"/>
</dbReference>
<proteinExistence type="inferred from homology"/>
<dbReference type="EMBL" id="CP063845">
    <property type="protein sequence ID" value="UFP96165.1"/>
    <property type="molecule type" value="Genomic_DNA"/>
</dbReference>
<evidence type="ECO:0000256" key="4">
    <source>
        <dbReference type="RuleBase" id="RU003694"/>
    </source>
</evidence>
<dbReference type="SUPFAM" id="SSF53901">
    <property type="entry name" value="Thiolase-like"/>
    <property type="match status" value="2"/>
</dbReference>
<dbReference type="Pfam" id="PF00109">
    <property type="entry name" value="ketoacyl-synt"/>
    <property type="match status" value="1"/>
</dbReference>
<dbReference type="Proteomes" id="UP001054846">
    <property type="component" value="Chromosome"/>
</dbReference>
<organism evidence="6 7">
    <name type="scientific">Gloeobacter morelensis MG652769</name>
    <dbReference type="NCBI Taxonomy" id="2781736"/>
    <lineage>
        <taxon>Bacteria</taxon>
        <taxon>Bacillati</taxon>
        <taxon>Cyanobacteriota</taxon>
        <taxon>Cyanophyceae</taxon>
        <taxon>Gloeobacterales</taxon>
        <taxon>Gloeobacteraceae</taxon>
        <taxon>Gloeobacter</taxon>
        <taxon>Gloeobacter morelensis</taxon>
    </lineage>
</organism>
<keyword evidence="7" id="KW-1185">Reference proteome</keyword>
<protein>
    <recommendedName>
        <fullName evidence="5">Ketosynthase family 3 (KS3) domain-containing protein</fullName>
    </recommendedName>
</protein>
<evidence type="ECO:0000259" key="5">
    <source>
        <dbReference type="PROSITE" id="PS52004"/>
    </source>
</evidence>